<dbReference type="EMBL" id="SGPJ01000360">
    <property type="protein sequence ID" value="THG95082.1"/>
    <property type="molecule type" value="Genomic_DNA"/>
</dbReference>
<keyword evidence="1" id="KW-0472">Membrane</keyword>
<proteinExistence type="predicted"/>
<dbReference type="InterPro" id="IPR052953">
    <property type="entry name" value="Ser-rich/MCO-related"/>
</dbReference>
<dbReference type="AlphaFoldDB" id="A0A4V3X9Q8"/>
<dbReference type="PANTHER" id="PTHR34883">
    <property type="entry name" value="SERINE-RICH PROTEIN, PUTATIVE-RELATED-RELATED"/>
    <property type="match status" value="1"/>
</dbReference>
<dbReference type="InterPro" id="IPR008972">
    <property type="entry name" value="Cupredoxin"/>
</dbReference>
<protein>
    <submittedName>
        <fullName evidence="2">Uncharacterized protein</fullName>
    </submittedName>
</protein>
<gene>
    <name evidence="2" type="ORF">EW026_g6500</name>
</gene>
<keyword evidence="3" id="KW-1185">Reference proteome</keyword>
<comment type="caution">
    <text evidence="2">The sequence shown here is derived from an EMBL/GenBank/DDBJ whole genome shotgun (WGS) entry which is preliminary data.</text>
</comment>
<name>A0A4V3X9Q8_9APHY</name>
<feature type="transmembrane region" description="Helical" evidence="1">
    <location>
        <begin position="184"/>
        <end position="208"/>
    </location>
</feature>
<keyword evidence="1" id="KW-0812">Transmembrane</keyword>
<evidence type="ECO:0000313" key="2">
    <source>
        <dbReference type="EMBL" id="THG95082.1"/>
    </source>
</evidence>
<sequence length="211" mass="21214">MLPIGAALAAVAEAPTGTVLPLTAVIPSATSVPGLAAGLPPSFHLVSVGDANTKPVFDPPVVNAVSGDTILFGFGSGNHTVTQSSFTDPCTTLPSPSFDSGFVTATVNEAAQQIEVFLVNITDANVGQPLWFYSRGEGDCQAGMVFAVNPTTDKSFAAFQAMAEIIPGVPGVPGIPGIPSLTSLTVIAVIAAFAIAVLAVISAIAAIAEHE</sequence>
<evidence type="ECO:0000313" key="3">
    <source>
        <dbReference type="Proteomes" id="UP000309038"/>
    </source>
</evidence>
<reference evidence="2 3" key="1">
    <citation type="submission" date="2019-02" db="EMBL/GenBank/DDBJ databases">
        <title>Genome sequencing of the rare red list fungi Phlebia centrifuga.</title>
        <authorList>
            <person name="Buettner E."/>
            <person name="Kellner H."/>
        </authorList>
    </citation>
    <scope>NUCLEOTIDE SEQUENCE [LARGE SCALE GENOMIC DNA]</scope>
    <source>
        <strain evidence="2 3">DSM 108282</strain>
    </source>
</reference>
<dbReference type="PANTHER" id="PTHR34883:SF4">
    <property type="entry name" value="CUPREDOXIN"/>
    <property type="match status" value="1"/>
</dbReference>
<organism evidence="2 3">
    <name type="scientific">Hermanssonia centrifuga</name>
    <dbReference type="NCBI Taxonomy" id="98765"/>
    <lineage>
        <taxon>Eukaryota</taxon>
        <taxon>Fungi</taxon>
        <taxon>Dikarya</taxon>
        <taxon>Basidiomycota</taxon>
        <taxon>Agaricomycotina</taxon>
        <taxon>Agaricomycetes</taxon>
        <taxon>Polyporales</taxon>
        <taxon>Meruliaceae</taxon>
        <taxon>Hermanssonia</taxon>
    </lineage>
</organism>
<dbReference type="SUPFAM" id="SSF49503">
    <property type="entry name" value="Cupredoxins"/>
    <property type="match status" value="1"/>
</dbReference>
<keyword evidence="1" id="KW-1133">Transmembrane helix</keyword>
<accession>A0A4V3X9Q8</accession>
<dbReference type="Gene3D" id="2.60.40.420">
    <property type="entry name" value="Cupredoxins - blue copper proteins"/>
    <property type="match status" value="1"/>
</dbReference>
<evidence type="ECO:0000256" key="1">
    <source>
        <dbReference type="SAM" id="Phobius"/>
    </source>
</evidence>
<dbReference type="Proteomes" id="UP000309038">
    <property type="component" value="Unassembled WGS sequence"/>
</dbReference>